<accession>A0A4R7KUD1</accession>
<evidence type="ECO:0000313" key="3">
    <source>
        <dbReference type="EMBL" id="TDT63669.1"/>
    </source>
</evidence>
<evidence type="ECO:0000259" key="2">
    <source>
        <dbReference type="Pfam" id="PF13478"/>
    </source>
</evidence>
<feature type="domain" description="XdhC- CoxI" evidence="1">
    <location>
        <begin position="12"/>
        <end position="77"/>
    </location>
</feature>
<organism evidence="3 4">
    <name type="scientific">Fonticella tunisiensis</name>
    <dbReference type="NCBI Taxonomy" id="1096341"/>
    <lineage>
        <taxon>Bacteria</taxon>
        <taxon>Bacillati</taxon>
        <taxon>Bacillota</taxon>
        <taxon>Clostridia</taxon>
        <taxon>Eubacteriales</taxon>
        <taxon>Clostridiaceae</taxon>
        <taxon>Fonticella</taxon>
    </lineage>
</organism>
<dbReference type="Pfam" id="PF13478">
    <property type="entry name" value="XdhC_C"/>
    <property type="match status" value="1"/>
</dbReference>
<dbReference type="EMBL" id="SOAZ01000001">
    <property type="protein sequence ID" value="TDT63669.1"/>
    <property type="molecule type" value="Genomic_DNA"/>
</dbReference>
<name>A0A4R7KUD1_9CLOT</name>
<dbReference type="Pfam" id="PF02625">
    <property type="entry name" value="XdhC_CoxI"/>
    <property type="match status" value="1"/>
</dbReference>
<dbReference type="PANTHER" id="PTHR30388:SF6">
    <property type="entry name" value="XANTHINE DEHYDROGENASE SUBUNIT A-RELATED"/>
    <property type="match status" value="1"/>
</dbReference>
<dbReference type="Gene3D" id="3.40.50.720">
    <property type="entry name" value="NAD(P)-binding Rossmann-like Domain"/>
    <property type="match status" value="1"/>
</dbReference>
<dbReference type="AlphaFoldDB" id="A0A4R7KUD1"/>
<dbReference type="Proteomes" id="UP000295325">
    <property type="component" value="Unassembled WGS sequence"/>
</dbReference>
<gene>
    <name evidence="3" type="ORF">EDD71_10196</name>
</gene>
<dbReference type="PANTHER" id="PTHR30388">
    <property type="entry name" value="ALDEHYDE OXIDOREDUCTASE MOLYBDENUM COFACTOR ASSEMBLY PROTEIN"/>
    <property type="match status" value="1"/>
</dbReference>
<dbReference type="InterPro" id="IPR052698">
    <property type="entry name" value="MoCofactor_Util/Proc"/>
</dbReference>
<evidence type="ECO:0000313" key="4">
    <source>
        <dbReference type="Proteomes" id="UP000295325"/>
    </source>
</evidence>
<reference evidence="3 4" key="1">
    <citation type="submission" date="2019-03" db="EMBL/GenBank/DDBJ databases">
        <title>Genomic Encyclopedia of Type Strains, Phase IV (KMG-IV): sequencing the most valuable type-strain genomes for metagenomic binning, comparative biology and taxonomic classification.</title>
        <authorList>
            <person name="Goeker M."/>
        </authorList>
    </citation>
    <scope>NUCLEOTIDE SEQUENCE [LARGE SCALE GENOMIC DNA]</scope>
    <source>
        <strain evidence="3 4">DSM 24455</strain>
    </source>
</reference>
<dbReference type="OrthoDB" id="9773039at2"/>
<dbReference type="InterPro" id="IPR003777">
    <property type="entry name" value="XdhC_CoxI"/>
</dbReference>
<comment type="caution">
    <text evidence="3">The sequence shown here is derived from an EMBL/GenBank/DDBJ whole genome shotgun (WGS) entry which is preliminary data.</text>
</comment>
<sequence>MDMYEEVCKMKKNRQQGVLITCVDRKGQGPSTVGKKILLYSTGEFKGTIGGGELEYLALQKAKDLLKEQRSTIQSYDFTGGKGKGDSISINMICGGIVTLYFEYIGLRPDVYIFGAGHVGKCISTMLAGLDYRVVIIDDRGQRPENMPENQEFYCGNYSEIIRGLDFGDDCFIVVAAYNHDLEYEVLRGIYEKGCKPSYIGLLASKNKASYMVKRLREELGGELDFGMLYAPVGLDIGGTSPQEIAISIVSEIQALRYKKEGQKHMTADWA</sequence>
<dbReference type="InterPro" id="IPR027051">
    <property type="entry name" value="XdhC_Rossmann_dom"/>
</dbReference>
<feature type="domain" description="XdhC Rossmann" evidence="2">
    <location>
        <begin position="111"/>
        <end position="253"/>
    </location>
</feature>
<evidence type="ECO:0000259" key="1">
    <source>
        <dbReference type="Pfam" id="PF02625"/>
    </source>
</evidence>
<protein>
    <submittedName>
        <fullName evidence="3">Xanthine dehydrogenase accessory factor</fullName>
    </submittedName>
</protein>
<proteinExistence type="predicted"/>
<keyword evidence="4" id="KW-1185">Reference proteome</keyword>